<evidence type="ECO:0000313" key="1">
    <source>
        <dbReference type="EMBL" id="TRZ24045.1"/>
    </source>
</evidence>
<evidence type="ECO:0000313" key="2">
    <source>
        <dbReference type="Proteomes" id="UP000796761"/>
    </source>
</evidence>
<name>A0A8K1GRN5_9PASS</name>
<dbReference type="EMBL" id="SWJQ01000055">
    <property type="protein sequence ID" value="TRZ24045.1"/>
    <property type="molecule type" value="Genomic_DNA"/>
</dbReference>
<sequence length="90" mass="10304">VPGKRQSWDPRNAILGFQSSFAGHLRGSEQVQTPEVNFQLSKKLYSPGEQGSTWFQKLYMCTSHQEDQSIQLSSCTPYPMPRRRVVTMPE</sequence>
<organism evidence="1 2">
    <name type="scientific">Zosterops borbonicus</name>
    <dbReference type="NCBI Taxonomy" id="364589"/>
    <lineage>
        <taxon>Eukaryota</taxon>
        <taxon>Metazoa</taxon>
        <taxon>Chordata</taxon>
        <taxon>Craniata</taxon>
        <taxon>Vertebrata</taxon>
        <taxon>Euteleostomi</taxon>
        <taxon>Archelosauria</taxon>
        <taxon>Archosauria</taxon>
        <taxon>Dinosauria</taxon>
        <taxon>Saurischia</taxon>
        <taxon>Theropoda</taxon>
        <taxon>Coelurosauria</taxon>
        <taxon>Aves</taxon>
        <taxon>Neognathae</taxon>
        <taxon>Neoaves</taxon>
        <taxon>Telluraves</taxon>
        <taxon>Australaves</taxon>
        <taxon>Passeriformes</taxon>
        <taxon>Sylvioidea</taxon>
        <taxon>Zosteropidae</taxon>
        <taxon>Zosterops</taxon>
    </lineage>
</organism>
<feature type="non-terminal residue" evidence="1">
    <location>
        <position position="90"/>
    </location>
</feature>
<keyword evidence="2" id="KW-1185">Reference proteome</keyword>
<dbReference type="Proteomes" id="UP000796761">
    <property type="component" value="Unassembled WGS sequence"/>
</dbReference>
<feature type="non-terminal residue" evidence="1">
    <location>
        <position position="1"/>
    </location>
</feature>
<proteinExistence type="predicted"/>
<protein>
    <submittedName>
        <fullName evidence="1">Uncharacterized protein</fullName>
    </submittedName>
</protein>
<gene>
    <name evidence="1" type="ORF">HGM15179_003097</name>
</gene>
<accession>A0A8K1GRN5</accession>
<reference evidence="1" key="1">
    <citation type="submission" date="2019-04" db="EMBL/GenBank/DDBJ databases">
        <title>Genome assembly of Zosterops borbonicus 15179.</title>
        <authorList>
            <person name="Leroy T."/>
            <person name="Anselmetti Y."/>
            <person name="Tilak M.-K."/>
            <person name="Nabholz B."/>
        </authorList>
    </citation>
    <scope>NUCLEOTIDE SEQUENCE</scope>
    <source>
        <strain evidence="1">HGM_15179</strain>
        <tissue evidence="1">Muscle</tissue>
    </source>
</reference>
<comment type="caution">
    <text evidence="1">The sequence shown here is derived from an EMBL/GenBank/DDBJ whole genome shotgun (WGS) entry which is preliminary data.</text>
</comment>
<dbReference type="AlphaFoldDB" id="A0A8K1GRN5"/>